<dbReference type="InterPro" id="IPR006671">
    <property type="entry name" value="Cyclin_N"/>
</dbReference>
<evidence type="ECO:0000313" key="4">
    <source>
        <dbReference type="Proteomes" id="UP000019377"/>
    </source>
</evidence>
<dbReference type="Pfam" id="PF00134">
    <property type="entry name" value="Cyclin_N"/>
    <property type="match status" value="1"/>
</dbReference>
<dbReference type="HOGENOM" id="CLU_050728_1_0_1"/>
<sequence length="440" mass="47850">MAATVASAYNNAAAHGYQSSVTAESSSAKASSSRSSHRDHHDRFYGYREPSELCERFILYLFSCPLDSTSASASLPATSNGNPAPRLSEFIAYALYRTRLPEAVTFQALYLLLRLKIRFPAARGSSGHRLFISALMIASKSSCDDTYSNKSWAIVGQGLFSLREINQMERELFGYLGYKVNVSPEDLEMFTCELEQDVDGGRIDLVVRKILELMSRRRSIDGSSDESGRERCESVSSSPPTPALESSSGFSSPSTDSHAGPYRAAGRHSRQSSVTQAFSQRASISGPSSSNSMPAATPMVKSASHRQERSATAPSFIHPFANTARERSRPYTTPSHSMPLSASSSSSSYYADSPTASMCSSTSYAASSATSATPSPYASRSSIMSGRTTPDTPPSDMEAQFDDARYYPAKFDLSPTSHYKLPSSQSVQAHNLHPYHCWRS</sequence>
<dbReference type="GO" id="GO:0000307">
    <property type="term" value="C:cyclin-dependent protein kinase holoenzyme complex"/>
    <property type="evidence" value="ECO:0007669"/>
    <property type="project" value="TreeGrafter"/>
</dbReference>
<dbReference type="CDD" id="cd20557">
    <property type="entry name" value="CYCLIN_ScPCL1-like"/>
    <property type="match status" value="1"/>
</dbReference>
<feature type="region of interest" description="Disordered" evidence="1">
    <location>
        <begin position="218"/>
        <end position="347"/>
    </location>
</feature>
<protein>
    <recommendedName>
        <fullName evidence="2">Cyclin N-terminal domain-containing protein</fullName>
    </recommendedName>
</protein>
<dbReference type="PANTHER" id="PTHR15615:SF108">
    <property type="entry name" value="PROTEIN CNPPD1"/>
    <property type="match status" value="1"/>
</dbReference>
<dbReference type="GO" id="GO:0016538">
    <property type="term" value="F:cyclin-dependent protein serine/threonine kinase regulator activity"/>
    <property type="evidence" value="ECO:0007669"/>
    <property type="project" value="TreeGrafter"/>
</dbReference>
<dbReference type="GO" id="GO:0005634">
    <property type="term" value="C:nucleus"/>
    <property type="evidence" value="ECO:0007669"/>
    <property type="project" value="TreeGrafter"/>
</dbReference>
<evidence type="ECO:0000256" key="1">
    <source>
        <dbReference type="SAM" id="MobiDB-lite"/>
    </source>
</evidence>
<dbReference type="SUPFAM" id="SSF47954">
    <property type="entry name" value="Cyclin-like"/>
    <property type="match status" value="1"/>
</dbReference>
<feature type="compositionally biased region" description="Low complexity" evidence="1">
    <location>
        <begin position="283"/>
        <end position="292"/>
    </location>
</feature>
<feature type="compositionally biased region" description="Low complexity" evidence="1">
    <location>
        <begin position="246"/>
        <end position="257"/>
    </location>
</feature>
<dbReference type="OMA" id="LFACPLD"/>
<reference evidence="4" key="1">
    <citation type="journal article" date="2013" name="Genome Announc.">
        <title>Draft genome sequence of Pseudozyma brasiliensis sp. nov. strain GHG001, a high producer of endo-1,4-xylanase isolated from an insect pest of sugarcane.</title>
        <authorList>
            <person name="Oliveira J.V.D.C."/>
            <person name="dos Santos R.A.C."/>
            <person name="Borges T.A."/>
            <person name="Riano-Pachon D.M."/>
            <person name="Goldman G.H."/>
        </authorList>
    </citation>
    <scope>NUCLEOTIDE SEQUENCE [LARGE SCALE GENOMIC DNA]</scope>
    <source>
        <strain evidence="4">GHG001</strain>
    </source>
</reference>
<dbReference type="InterPro" id="IPR036915">
    <property type="entry name" value="Cyclin-like_sf"/>
</dbReference>
<feature type="domain" description="Cyclin N-terminal" evidence="2">
    <location>
        <begin position="87"/>
        <end position="181"/>
    </location>
</feature>
<dbReference type="GeneID" id="27416923"/>
<dbReference type="InterPro" id="IPR013922">
    <property type="entry name" value="Cyclin_PHO80-like"/>
</dbReference>
<feature type="compositionally biased region" description="Low complexity" evidence="1">
    <location>
        <begin position="367"/>
        <end position="382"/>
    </location>
</feature>
<dbReference type="AlphaFoldDB" id="V5GU12"/>
<evidence type="ECO:0000259" key="2">
    <source>
        <dbReference type="Pfam" id="PF00134"/>
    </source>
</evidence>
<dbReference type="Gene3D" id="1.10.472.10">
    <property type="entry name" value="Cyclin-like"/>
    <property type="match status" value="1"/>
</dbReference>
<feature type="region of interest" description="Disordered" evidence="1">
    <location>
        <begin position="367"/>
        <end position="401"/>
    </location>
</feature>
<accession>V5GU12</accession>
<feature type="compositionally biased region" description="Polar residues" evidence="1">
    <location>
        <begin position="271"/>
        <end position="282"/>
    </location>
</feature>
<proteinExistence type="predicted"/>
<organism evidence="3 4">
    <name type="scientific">Kalmanozyma brasiliensis (strain GHG001)</name>
    <name type="common">Yeast</name>
    <name type="synonym">Pseudozyma brasiliensis</name>
    <dbReference type="NCBI Taxonomy" id="1365824"/>
    <lineage>
        <taxon>Eukaryota</taxon>
        <taxon>Fungi</taxon>
        <taxon>Dikarya</taxon>
        <taxon>Basidiomycota</taxon>
        <taxon>Ustilaginomycotina</taxon>
        <taxon>Ustilaginomycetes</taxon>
        <taxon>Ustilaginales</taxon>
        <taxon>Ustilaginaceae</taxon>
        <taxon>Kalmanozyma</taxon>
    </lineage>
</organism>
<name>V5GU12_KALBG</name>
<dbReference type="PANTHER" id="PTHR15615">
    <property type="match status" value="1"/>
</dbReference>
<dbReference type="EMBL" id="KI545853">
    <property type="protein sequence ID" value="EST09397.1"/>
    <property type="molecule type" value="Genomic_DNA"/>
</dbReference>
<gene>
    <name evidence="3" type="ORF">PSEUBRA_SCAF11g01230</name>
</gene>
<evidence type="ECO:0000313" key="3">
    <source>
        <dbReference type="EMBL" id="EST09397.1"/>
    </source>
</evidence>
<dbReference type="RefSeq" id="XP_016294386.1">
    <property type="nucleotide sequence ID" value="XM_016434324.1"/>
</dbReference>
<dbReference type="GO" id="GO:0019901">
    <property type="term" value="F:protein kinase binding"/>
    <property type="evidence" value="ECO:0007669"/>
    <property type="project" value="InterPro"/>
</dbReference>
<feature type="compositionally biased region" description="Low complexity" evidence="1">
    <location>
        <begin position="334"/>
        <end position="347"/>
    </location>
</feature>
<dbReference type="eggNOG" id="KOG1674">
    <property type="taxonomic scope" value="Eukaryota"/>
</dbReference>
<dbReference type="OrthoDB" id="244495at2759"/>
<keyword evidence="4" id="KW-1185">Reference proteome</keyword>
<dbReference type="STRING" id="1365824.V5GU12"/>
<feature type="compositionally biased region" description="Basic and acidic residues" evidence="1">
    <location>
        <begin position="218"/>
        <end position="233"/>
    </location>
</feature>
<dbReference type="Proteomes" id="UP000019377">
    <property type="component" value="Unassembled WGS sequence"/>
</dbReference>